<organism evidence="2 3">
    <name type="scientific">Cirrhinus mrigala</name>
    <name type="common">Mrigala</name>
    <dbReference type="NCBI Taxonomy" id="683832"/>
    <lineage>
        <taxon>Eukaryota</taxon>
        <taxon>Metazoa</taxon>
        <taxon>Chordata</taxon>
        <taxon>Craniata</taxon>
        <taxon>Vertebrata</taxon>
        <taxon>Euteleostomi</taxon>
        <taxon>Actinopterygii</taxon>
        <taxon>Neopterygii</taxon>
        <taxon>Teleostei</taxon>
        <taxon>Ostariophysi</taxon>
        <taxon>Cypriniformes</taxon>
        <taxon>Cyprinidae</taxon>
        <taxon>Labeoninae</taxon>
        <taxon>Labeonini</taxon>
        <taxon>Cirrhinus</taxon>
    </lineage>
</organism>
<protein>
    <recommendedName>
        <fullName evidence="1">Immunoglobulin C2-set-like ligand-binding domain-containing protein</fullName>
    </recommendedName>
</protein>
<sequence>VATIYPQDPALPIGSSLTATCSVNPDHGVHAGSLYWTLNGRRLPSSTYSILSPTVLSVTLPRLSGSRQRSGDNLVCHNSGGHVLAGSCIYVG</sequence>
<evidence type="ECO:0000313" key="2">
    <source>
        <dbReference type="EMBL" id="KAL0201250.1"/>
    </source>
</evidence>
<dbReference type="Proteomes" id="UP001529510">
    <property type="component" value="Unassembled WGS sequence"/>
</dbReference>
<evidence type="ECO:0000313" key="3">
    <source>
        <dbReference type="Proteomes" id="UP001529510"/>
    </source>
</evidence>
<dbReference type="Gene3D" id="2.60.40.10">
    <property type="entry name" value="Immunoglobulins"/>
    <property type="match status" value="1"/>
</dbReference>
<evidence type="ECO:0000259" key="1">
    <source>
        <dbReference type="Pfam" id="PF06328"/>
    </source>
</evidence>
<dbReference type="InterPro" id="IPR013783">
    <property type="entry name" value="Ig-like_fold"/>
</dbReference>
<name>A0ABD0RT08_CIRMR</name>
<dbReference type="InterPro" id="IPR036179">
    <property type="entry name" value="Ig-like_dom_sf"/>
</dbReference>
<dbReference type="EMBL" id="JAMKFB020000002">
    <property type="protein sequence ID" value="KAL0201250.1"/>
    <property type="molecule type" value="Genomic_DNA"/>
</dbReference>
<accession>A0ABD0RT08</accession>
<reference evidence="2 3" key="1">
    <citation type="submission" date="2024-05" db="EMBL/GenBank/DDBJ databases">
        <title>Genome sequencing and assembly of Indian major carp, Cirrhinus mrigala (Hamilton, 1822).</title>
        <authorList>
            <person name="Mohindra V."/>
            <person name="Chowdhury L.M."/>
            <person name="Lal K."/>
            <person name="Jena J.K."/>
        </authorList>
    </citation>
    <scope>NUCLEOTIDE SEQUENCE [LARGE SCALE GENOMIC DNA]</scope>
    <source>
        <strain evidence="2">CM1030</strain>
        <tissue evidence="2">Blood</tissue>
    </source>
</reference>
<keyword evidence="3" id="KW-1185">Reference proteome</keyword>
<dbReference type="SUPFAM" id="SSF48726">
    <property type="entry name" value="Immunoglobulin"/>
    <property type="match status" value="1"/>
</dbReference>
<dbReference type="AlphaFoldDB" id="A0ABD0RT08"/>
<gene>
    <name evidence="2" type="ORF">M9458_004437</name>
</gene>
<dbReference type="FunFam" id="2.60.40.10:FF:000690">
    <property type="entry name" value="Cytokine receptor like factor 1"/>
    <property type="match status" value="1"/>
</dbReference>
<feature type="domain" description="Immunoglobulin C2-set-like ligand-binding" evidence="1">
    <location>
        <begin position="2"/>
        <end position="80"/>
    </location>
</feature>
<feature type="non-terminal residue" evidence="2">
    <location>
        <position position="1"/>
    </location>
</feature>
<feature type="non-terminal residue" evidence="2">
    <location>
        <position position="92"/>
    </location>
</feature>
<dbReference type="Pfam" id="PF06328">
    <property type="entry name" value="Lep_receptor_Ig"/>
    <property type="match status" value="1"/>
</dbReference>
<proteinExistence type="predicted"/>
<comment type="caution">
    <text evidence="2">The sequence shown here is derived from an EMBL/GenBank/DDBJ whole genome shotgun (WGS) entry which is preliminary data.</text>
</comment>
<dbReference type="InterPro" id="IPR010457">
    <property type="entry name" value="IgC2-like_lig-bd"/>
</dbReference>